<feature type="region of interest" description="Disordered" evidence="1">
    <location>
        <begin position="1"/>
        <end position="23"/>
    </location>
</feature>
<proteinExistence type="predicted"/>
<accession>A0A6B9FZH7</accession>
<evidence type="ECO:0000256" key="1">
    <source>
        <dbReference type="SAM" id="MobiDB-lite"/>
    </source>
</evidence>
<reference evidence="2 3" key="1">
    <citation type="journal article" date="2012" name="Genet. Mol. Biol.">
        <title>Analysis of 16S rRNA and mxaF genes revealing insights into Methylobacterium niche-specific plant association.</title>
        <authorList>
            <person name="Dourado M.N."/>
            <person name="Andreote F.D."/>
            <person name="Dini-Andreote F."/>
            <person name="Conti R."/>
            <person name="Araujo J.M."/>
            <person name="Araujo W.L."/>
        </authorList>
    </citation>
    <scope>NUCLEOTIDE SEQUENCE [LARGE SCALE GENOMIC DNA]</scope>
    <source>
        <strain evidence="2 3">SR1.6/6</strain>
    </source>
</reference>
<dbReference type="EMBL" id="CP043538">
    <property type="protein sequence ID" value="QGY05545.1"/>
    <property type="molecule type" value="Genomic_DNA"/>
</dbReference>
<gene>
    <name evidence="2" type="ORF">MMSR116_29360</name>
</gene>
<dbReference type="AlphaFoldDB" id="A0A6B9FZH7"/>
<evidence type="ECO:0000313" key="2">
    <source>
        <dbReference type="EMBL" id="QGY05545.1"/>
    </source>
</evidence>
<dbReference type="KEGG" id="mmes:MMSR116_29360"/>
<protein>
    <submittedName>
        <fullName evidence="2">Uncharacterized protein</fullName>
    </submittedName>
</protein>
<evidence type="ECO:0000313" key="3">
    <source>
        <dbReference type="Proteomes" id="UP000012488"/>
    </source>
</evidence>
<dbReference type="RefSeq" id="WP_010684399.1">
    <property type="nucleotide sequence ID" value="NZ_CP043538.1"/>
</dbReference>
<name>A0A6B9FZH7_9HYPH</name>
<sequence>MLTTNFARPKPPHLPRGTRIGRPRADGSLILGTILSPAFGEGFYCAELRGEAGPEIVCLHVGEVLVDPVFADLRTAAVALRDLDERAAPAIRPRRVVGAF</sequence>
<organism evidence="2 3">
    <name type="scientific">Methylobacterium mesophilicum SR1.6/6</name>
    <dbReference type="NCBI Taxonomy" id="908290"/>
    <lineage>
        <taxon>Bacteria</taxon>
        <taxon>Pseudomonadati</taxon>
        <taxon>Pseudomonadota</taxon>
        <taxon>Alphaproteobacteria</taxon>
        <taxon>Hyphomicrobiales</taxon>
        <taxon>Methylobacteriaceae</taxon>
        <taxon>Methylobacterium</taxon>
    </lineage>
</organism>
<dbReference type="Proteomes" id="UP000012488">
    <property type="component" value="Chromosome"/>
</dbReference>
<reference evidence="2 3" key="2">
    <citation type="journal article" date="2013" name="Genome Announc.">
        <title>Draft Genome Sequence of Methylobacterium mesophilicum Strain SR1.6/6, Isolated from Citrus sinensis.</title>
        <authorList>
            <person name="Marinho Almeida D."/>
            <person name="Dini-Andreote F."/>
            <person name="Camargo Neves A.A."/>
            <person name="Juca Ramos R.T."/>
            <person name="Andreote F.D."/>
            <person name="Carneiro A.R."/>
            <person name="Oliveira de Souza Lima A."/>
            <person name="Caracciolo Gomes de Sa P.H."/>
            <person name="Ribeiro Barbosa M.S."/>
            <person name="Araujo W.L."/>
            <person name="Silva A."/>
        </authorList>
    </citation>
    <scope>NUCLEOTIDE SEQUENCE [LARGE SCALE GENOMIC DNA]</scope>
    <source>
        <strain evidence="2 3">SR1.6/6</strain>
    </source>
</reference>